<keyword evidence="2" id="KW-1185">Reference proteome</keyword>
<dbReference type="Proteomes" id="UP001156484">
    <property type="component" value="Chromosome"/>
</dbReference>
<accession>A0ACD4DAX5</accession>
<sequence length="69" mass="7524">MGGVDVGTGSRIRTWLPAVLIVPEVAHAVHGTEDTRQGRLSSDLHEPARTAITTVWLPIQHVLSSLPYR</sequence>
<proteinExistence type="predicted"/>
<dbReference type="EMBL" id="CP107551">
    <property type="protein sequence ID" value="UYP17176.1"/>
    <property type="molecule type" value="Genomic_DNA"/>
</dbReference>
<organism evidence="1 2">
    <name type="scientific">Rhodococcus sacchari</name>
    <dbReference type="NCBI Taxonomy" id="2962047"/>
    <lineage>
        <taxon>Bacteria</taxon>
        <taxon>Bacillati</taxon>
        <taxon>Actinomycetota</taxon>
        <taxon>Actinomycetes</taxon>
        <taxon>Mycobacteriales</taxon>
        <taxon>Nocardiaceae</taxon>
        <taxon>Rhodococcus</taxon>
    </lineage>
</organism>
<evidence type="ECO:0000313" key="2">
    <source>
        <dbReference type="Proteomes" id="UP001156484"/>
    </source>
</evidence>
<name>A0ACD4DAX5_9NOCA</name>
<evidence type="ECO:0000313" key="1">
    <source>
        <dbReference type="EMBL" id="UYP17176.1"/>
    </source>
</evidence>
<protein>
    <submittedName>
        <fullName evidence="1">Uncharacterized protein</fullName>
    </submittedName>
</protein>
<gene>
    <name evidence="1" type="ORF">OED52_10545</name>
</gene>
<reference evidence="1" key="1">
    <citation type="submission" date="2022-10" db="EMBL/GenBank/DDBJ databases">
        <title>Rhodococcus ferula Z13 complete genome.</title>
        <authorList>
            <person name="Long X."/>
            <person name="Zang M."/>
        </authorList>
    </citation>
    <scope>NUCLEOTIDE SEQUENCE</scope>
    <source>
        <strain evidence="1">Z13</strain>
    </source>
</reference>